<dbReference type="Pfam" id="PF20431">
    <property type="entry name" value="E_motif"/>
    <property type="match status" value="1"/>
</dbReference>
<feature type="repeat" description="PPR" evidence="2">
    <location>
        <begin position="365"/>
        <end position="399"/>
    </location>
</feature>
<gene>
    <name evidence="3" type="ORF">SI8410_02003111</name>
</gene>
<dbReference type="FunFam" id="1.25.40.10:FF:000442">
    <property type="entry name" value="Pentatricopeptide repeat-containing protein At3g49710"/>
    <property type="match status" value="1"/>
</dbReference>
<evidence type="ECO:0000313" key="3">
    <source>
        <dbReference type="EMBL" id="CAA7391912.1"/>
    </source>
</evidence>
<feature type="repeat" description="PPR" evidence="2">
    <location>
        <begin position="673"/>
        <end position="707"/>
    </location>
</feature>
<sequence>MTAAAAVAPSASLGMIPHRRYFGPNGVRQPVAASSCRRSALRIAAASFSGRNELELLLPQSPGSAGYAAAVESCDCLRAGRQIHAHAAKNGYAGSAEFLHTKLVSMYSRCGSFESAWCLFEKMPTRTLHTWSSILSACVDHGFFEEALSLLLGLLEEEMELQFFVFPAILRACGGLSELRLGKQLHGFVVKLGFISSIYLGNSLIDMYGKCESPEDAESVLRKMPETDLVSWNSMLTARAGNGMVFGALEILERMRASGDPSPNLVSWSAVLGGFAQNGYDREALGMFYQMKAAGVEPNARVLASILPACGRLQSLTIGKEIHGYVVRHQYSSNPYIINGLVDFYRRCGDMVSAFRIFSRFSSRNSASFNTMLVGFCENGEVETARRLFDEMELLGVKRDSISWNSMISGYADNRRSGKAMELFRDMQFEEGVAADSFTLGSSIMACAEAASLGRGKEIHSFALTRGLSSYTHVSGALVEMYCRCGDLESARRIFERARSKDLAIWNSLISGYARSNQMEQARFLLGMMKQGGLEPNGHTWNGILSGQMENEQYESVLHVFAEMQSSGLKPDVYTMGIILPACSRLGSIERGKQIHAHLIRSCWDSGTHLGTGLVDMYAKCGSIKLAEAAFQRISHHNLVACNTMLAGFAAHGLGKKVGALFRRLLSDGVDPDEITFLSVLSSCAHEGAIDRSYEYFALMEKFGLKPGVKHYSCMVDLLSRAGHLGEAFKLAREMPVEPDAVMWGAILRGCVLHGFPELGEVAAKKLIQLERNAGNYVVLAKLYASARRRDESAEMMRLLRGKKMKRSSGCSWIEDGRKVRVFLAGDTSHEETAEIYETLIRLNSHMKSE</sequence>
<dbReference type="InterPro" id="IPR011990">
    <property type="entry name" value="TPR-like_helical_dom_sf"/>
</dbReference>
<keyword evidence="1" id="KW-0677">Repeat</keyword>
<dbReference type="OrthoDB" id="185373at2759"/>
<feature type="repeat" description="PPR" evidence="2">
    <location>
        <begin position="638"/>
        <end position="672"/>
    </location>
</feature>
<organism evidence="3 4">
    <name type="scientific">Spirodela intermedia</name>
    <name type="common">Intermediate duckweed</name>
    <dbReference type="NCBI Taxonomy" id="51605"/>
    <lineage>
        <taxon>Eukaryota</taxon>
        <taxon>Viridiplantae</taxon>
        <taxon>Streptophyta</taxon>
        <taxon>Embryophyta</taxon>
        <taxon>Tracheophyta</taxon>
        <taxon>Spermatophyta</taxon>
        <taxon>Magnoliopsida</taxon>
        <taxon>Liliopsida</taxon>
        <taxon>Araceae</taxon>
        <taxon>Lemnoideae</taxon>
        <taxon>Spirodela</taxon>
    </lineage>
</organism>
<dbReference type="GO" id="GO:0003723">
    <property type="term" value="F:RNA binding"/>
    <property type="evidence" value="ECO:0007669"/>
    <property type="project" value="InterPro"/>
</dbReference>
<dbReference type="FunFam" id="1.25.40.10:FF:000393">
    <property type="entry name" value="Pentatricopeptide repeat-containing protein At1g20230"/>
    <property type="match status" value="2"/>
</dbReference>
<proteinExistence type="predicted"/>
<dbReference type="PANTHER" id="PTHR47926">
    <property type="entry name" value="PENTATRICOPEPTIDE REPEAT-CONTAINING PROTEIN"/>
    <property type="match status" value="1"/>
</dbReference>
<reference evidence="3" key="1">
    <citation type="submission" date="2020-02" db="EMBL/GenBank/DDBJ databases">
        <authorList>
            <person name="Scholz U."/>
            <person name="Mascher M."/>
            <person name="Fiebig A."/>
        </authorList>
    </citation>
    <scope>NUCLEOTIDE SEQUENCE</scope>
</reference>
<feature type="repeat" description="PPR" evidence="2">
    <location>
        <begin position="127"/>
        <end position="161"/>
    </location>
</feature>
<accession>A0A7I8K3Z4</accession>
<dbReference type="AlphaFoldDB" id="A0A7I8K3Z4"/>
<dbReference type="InterPro" id="IPR002885">
    <property type="entry name" value="PPR_rpt"/>
</dbReference>
<dbReference type="Pfam" id="PF13812">
    <property type="entry name" value="PPR_3"/>
    <property type="match status" value="1"/>
</dbReference>
<feature type="repeat" description="PPR" evidence="2">
    <location>
        <begin position="228"/>
        <end position="262"/>
    </location>
</feature>
<dbReference type="GO" id="GO:0009451">
    <property type="term" value="P:RNA modification"/>
    <property type="evidence" value="ECO:0007669"/>
    <property type="project" value="InterPro"/>
</dbReference>
<evidence type="ECO:0000256" key="2">
    <source>
        <dbReference type="PROSITE-ProRule" id="PRU00708"/>
    </source>
</evidence>
<dbReference type="FunFam" id="1.25.40.10:FF:000090">
    <property type="entry name" value="Pentatricopeptide repeat-containing protein, chloroplastic"/>
    <property type="match status" value="1"/>
</dbReference>
<dbReference type="PANTHER" id="PTHR47926:SF386">
    <property type="entry name" value="PENTATRICOPEPTIDE REPEAT-CONTAINING PROTEIN"/>
    <property type="match status" value="1"/>
</dbReference>
<dbReference type="PROSITE" id="PS51375">
    <property type="entry name" value="PPR"/>
    <property type="match status" value="9"/>
</dbReference>
<dbReference type="Pfam" id="PF13041">
    <property type="entry name" value="PPR_2"/>
    <property type="match status" value="2"/>
</dbReference>
<dbReference type="InterPro" id="IPR046960">
    <property type="entry name" value="PPR_At4g14850-like_plant"/>
</dbReference>
<dbReference type="Pfam" id="PF01535">
    <property type="entry name" value="PPR"/>
    <property type="match status" value="6"/>
</dbReference>
<keyword evidence="4" id="KW-1185">Reference proteome</keyword>
<protein>
    <submittedName>
        <fullName evidence="3">Uncharacterized protein</fullName>
    </submittedName>
</protein>
<evidence type="ECO:0000313" key="4">
    <source>
        <dbReference type="Proteomes" id="UP000663760"/>
    </source>
</evidence>
<evidence type="ECO:0000256" key="1">
    <source>
        <dbReference type="ARBA" id="ARBA00022737"/>
    </source>
</evidence>
<feature type="repeat" description="PPR" evidence="2">
    <location>
        <begin position="400"/>
        <end position="434"/>
    </location>
</feature>
<dbReference type="Gene3D" id="1.25.40.10">
    <property type="entry name" value="Tetratricopeptide repeat domain"/>
    <property type="match status" value="6"/>
</dbReference>
<dbReference type="InterPro" id="IPR046848">
    <property type="entry name" value="E_motif"/>
</dbReference>
<name>A0A7I8K3Z4_SPIIN</name>
<feature type="repeat" description="PPR" evidence="2">
    <location>
        <begin position="502"/>
        <end position="536"/>
    </location>
</feature>
<feature type="repeat" description="PPR" evidence="2">
    <location>
        <begin position="264"/>
        <end position="298"/>
    </location>
</feature>
<dbReference type="NCBIfam" id="TIGR00756">
    <property type="entry name" value="PPR"/>
    <property type="match status" value="5"/>
</dbReference>
<dbReference type="EMBL" id="LR746265">
    <property type="protein sequence ID" value="CAA7391912.1"/>
    <property type="molecule type" value="Genomic_DNA"/>
</dbReference>
<feature type="repeat" description="PPR" evidence="2">
    <location>
        <begin position="537"/>
        <end position="571"/>
    </location>
</feature>
<dbReference type="Proteomes" id="UP000663760">
    <property type="component" value="Chromosome 2"/>
</dbReference>